<protein>
    <submittedName>
        <fullName evidence="2">Uncharacterized protein</fullName>
    </submittedName>
</protein>
<dbReference type="AlphaFoldDB" id="A0A565B1U2"/>
<reference evidence="2" key="1">
    <citation type="submission" date="2019-07" db="EMBL/GenBank/DDBJ databases">
        <authorList>
            <person name="Dittberner H."/>
        </authorList>
    </citation>
    <scope>NUCLEOTIDE SEQUENCE [LARGE SCALE GENOMIC DNA]</scope>
</reference>
<name>A0A565B1U2_9BRAS</name>
<sequence>MRNPSPKVRLVFAFPSCDSTGGLNNTQQLLSFSDCLEAEYHDEHTDLPCRKSANPRRSNTELKRSKGSSDQDLGRVSSLRRS</sequence>
<dbReference type="EMBL" id="CABITT030000002">
    <property type="protein sequence ID" value="VVA95621.1"/>
    <property type="molecule type" value="Genomic_DNA"/>
</dbReference>
<gene>
    <name evidence="2" type="ORF">ANE_LOCUS6066</name>
</gene>
<comment type="caution">
    <text evidence="2">The sequence shown here is derived from an EMBL/GenBank/DDBJ whole genome shotgun (WGS) entry which is preliminary data.</text>
</comment>
<evidence type="ECO:0000313" key="2">
    <source>
        <dbReference type="EMBL" id="VVA95621.1"/>
    </source>
</evidence>
<proteinExistence type="predicted"/>
<evidence type="ECO:0000313" key="3">
    <source>
        <dbReference type="Proteomes" id="UP000489600"/>
    </source>
</evidence>
<keyword evidence="3" id="KW-1185">Reference proteome</keyword>
<dbReference type="Proteomes" id="UP000489600">
    <property type="component" value="Unassembled WGS sequence"/>
</dbReference>
<accession>A0A565B1U2</accession>
<feature type="compositionally biased region" description="Basic and acidic residues" evidence="1">
    <location>
        <begin position="58"/>
        <end position="73"/>
    </location>
</feature>
<organism evidence="2 3">
    <name type="scientific">Arabis nemorensis</name>
    <dbReference type="NCBI Taxonomy" id="586526"/>
    <lineage>
        <taxon>Eukaryota</taxon>
        <taxon>Viridiplantae</taxon>
        <taxon>Streptophyta</taxon>
        <taxon>Embryophyta</taxon>
        <taxon>Tracheophyta</taxon>
        <taxon>Spermatophyta</taxon>
        <taxon>Magnoliopsida</taxon>
        <taxon>eudicotyledons</taxon>
        <taxon>Gunneridae</taxon>
        <taxon>Pentapetalae</taxon>
        <taxon>rosids</taxon>
        <taxon>malvids</taxon>
        <taxon>Brassicales</taxon>
        <taxon>Brassicaceae</taxon>
        <taxon>Arabideae</taxon>
        <taxon>Arabis</taxon>
    </lineage>
</organism>
<evidence type="ECO:0000256" key="1">
    <source>
        <dbReference type="SAM" id="MobiDB-lite"/>
    </source>
</evidence>
<feature type="region of interest" description="Disordered" evidence="1">
    <location>
        <begin position="44"/>
        <end position="82"/>
    </location>
</feature>